<evidence type="ECO:0008006" key="3">
    <source>
        <dbReference type="Google" id="ProtNLM"/>
    </source>
</evidence>
<keyword evidence="2" id="KW-1185">Reference proteome</keyword>
<protein>
    <recommendedName>
        <fullName evidence="3">DNA helicase</fullName>
    </recommendedName>
</protein>
<gene>
    <name evidence="1" type="ORF">M407DRAFT_52872</name>
</gene>
<dbReference type="STRING" id="1051891.A0A0C3LHL1"/>
<dbReference type="OrthoDB" id="432234at2759"/>
<evidence type="ECO:0000313" key="2">
    <source>
        <dbReference type="Proteomes" id="UP000054248"/>
    </source>
</evidence>
<feature type="non-terminal residue" evidence="1">
    <location>
        <position position="1"/>
    </location>
</feature>
<dbReference type="Proteomes" id="UP000054248">
    <property type="component" value="Unassembled WGS sequence"/>
</dbReference>
<dbReference type="AlphaFoldDB" id="A0A0C3LHL1"/>
<sequence>GKQITDSRLRSHLLSLDLSGTDKNLPGRLPLYEGMPVILWSHNIAPYLKVTNGAQGTLHRIFTKPDNHGNSVATCALVHFPNSPVRINGLPEGVYPILPQTWSFVTPLPSTDTSKVSGHRVSRKQLPIQPAFAVTGHCAQGKMLNSVVFDL</sequence>
<proteinExistence type="predicted"/>
<feature type="non-terminal residue" evidence="1">
    <location>
        <position position="151"/>
    </location>
</feature>
<reference evidence="1 2" key="1">
    <citation type="submission" date="2014-04" db="EMBL/GenBank/DDBJ databases">
        <authorList>
            <consortium name="DOE Joint Genome Institute"/>
            <person name="Kuo A."/>
            <person name="Girlanda M."/>
            <person name="Perotto S."/>
            <person name="Kohler A."/>
            <person name="Nagy L.G."/>
            <person name="Floudas D."/>
            <person name="Copeland A."/>
            <person name="Barry K.W."/>
            <person name="Cichocki N."/>
            <person name="Veneault-Fourrey C."/>
            <person name="LaButti K."/>
            <person name="Lindquist E.A."/>
            <person name="Lipzen A."/>
            <person name="Lundell T."/>
            <person name="Morin E."/>
            <person name="Murat C."/>
            <person name="Sun H."/>
            <person name="Tunlid A."/>
            <person name="Henrissat B."/>
            <person name="Grigoriev I.V."/>
            <person name="Hibbett D.S."/>
            <person name="Martin F."/>
            <person name="Nordberg H.P."/>
            <person name="Cantor M.N."/>
            <person name="Hua S.X."/>
        </authorList>
    </citation>
    <scope>NUCLEOTIDE SEQUENCE [LARGE SCALE GENOMIC DNA]</scope>
    <source>
        <strain evidence="1 2">MUT 4182</strain>
    </source>
</reference>
<reference evidence="2" key="2">
    <citation type="submission" date="2015-01" db="EMBL/GenBank/DDBJ databases">
        <title>Evolutionary Origins and Diversification of the Mycorrhizal Mutualists.</title>
        <authorList>
            <consortium name="DOE Joint Genome Institute"/>
            <consortium name="Mycorrhizal Genomics Consortium"/>
            <person name="Kohler A."/>
            <person name="Kuo A."/>
            <person name="Nagy L.G."/>
            <person name="Floudas D."/>
            <person name="Copeland A."/>
            <person name="Barry K.W."/>
            <person name="Cichocki N."/>
            <person name="Veneault-Fourrey C."/>
            <person name="LaButti K."/>
            <person name="Lindquist E.A."/>
            <person name="Lipzen A."/>
            <person name="Lundell T."/>
            <person name="Morin E."/>
            <person name="Murat C."/>
            <person name="Riley R."/>
            <person name="Ohm R."/>
            <person name="Sun H."/>
            <person name="Tunlid A."/>
            <person name="Henrissat B."/>
            <person name="Grigoriev I.V."/>
            <person name="Hibbett D.S."/>
            <person name="Martin F."/>
        </authorList>
    </citation>
    <scope>NUCLEOTIDE SEQUENCE [LARGE SCALE GENOMIC DNA]</scope>
    <source>
        <strain evidence="2">MUT 4182</strain>
    </source>
</reference>
<dbReference type="HOGENOM" id="CLU_1708477_0_0_1"/>
<organism evidence="1 2">
    <name type="scientific">Tulasnella calospora MUT 4182</name>
    <dbReference type="NCBI Taxonomy" id="1051891"/>
    <lineage>
        <taxon>Eukaryota</taxon>
        <taxon>Fungi</taxon>
        <taxon>Dikarya</taxon>
        <taxon>Basidiomycota</taxon>
        <taxon>Agaricomycotina</taxon>
        <taxon>Agaricomycetes</taxon>
        <taxon>Cantharellales</taxon>
        <taxon>Tulasnellaceae</taxon>
        <taxon>Tulasnella</taxon>
    </lineage>
</organism>
<name>A0A0C3LHL1_9AGAM</name>
<accession>A0A0C3LHL1</accession>
<dbReference type="EMBL" id="KN823156">
    <property type="protein sequence ID" value="KIO20907.1"/>
    <property type="molecule type" value="Genomic_DNA"/>
</dbReference>
<evidence type="ECO:0000313" key="1">
    <source>
        <dbReference type="EMBL" id="KIO20907.1"/>
    </source>
</evidence>